<protein>
    <submittedName>
        <fullName evidence="2">Uncharacterized protein</fullName>
    </submittedName>
</protein>
<keyword evidence="1" id="KW-1133">Transmembrane helix</keyword>
<sequence>MSKMDFITMILGVISFLFFFATIIYSVINNKKHKVLCSLFINEFGFLPGGIILAQAGGVFLTFQKDLFFLFPLIVSEGNFIVRDMKSEHYNFIRTLPSEITLWIKIKYILFSVSIILMLISYISYSLLTIS</sequence>
<dbReference type="Proteomes" id="UP000094844">
    <property type="component" value="Unassembled WGS sequence"/>
</dbReference>
<feature type="transmembrane region" description="Helical" evidence="1">
    <location>
        <begin position="40"/>
        <end position="61"/>
    </location>
</feature>
<proteinExistence type="predicted"/>
<keyword evidence="1" id="KW-0472">Membrane</keyword>
<reference evidence="2 3" key="1">
    <citation type="submission" date="2016-09" db="EMBL/GenBank/DDBJ databases">
        <authorList>
            <person name="Capua I."/>
            <person name="De Benedictis P."/>
            <person name="Joannis T."/>
            <person name="Lombin L.H."/>
            <person name="Cattoli G."/>
        </authorList>
    </citation>
    <scope>NUCLEOTIDE SEQUENCE [LARGE SCALE GENOMIC DNA]</scope>
    <source>
        <strain evidence="2 3">GB001</strain>
    </source>
</reference>
<feature type="transmembrane region" description="Helical" evidence="1">
    <location>
        <begin position="67"/>
        <end position="85"/>
    </location>
</feature>
<feature type="transmembrane region" description="Helical" evidence="1">
    <location>
        <begin position="106"/>
        <end position="128"/>
    </location>
</feature>
<dbReference type="AlphaFoldDB" id="A0A1C6Z2L3"/>
<evidence type="ECO:0000313" key="2">
    <source>
        <dbReference type="EMBL" id="SCM53402.1"/>
    </source>
</evidence>
<organism evidence="2 3">
    <name type="scientific">Hafnia alvei</name>
    <dbReference type="NCBI Taxonomy" id="569"/>
    <lineage>
        <taxon>Bacteria</taxon>
        <taxon>Pseudomonadati</taxon>
        <taxon>Pseudomonadota</taxon>
        <taxon>Gammaproteobacteria</taxon>
        <taxon>Enterobacterales</taxon>
        <taxon>Hafniaceae</taxon>
        <taxon>Hafnia</taxon>
    </lineage>
</organism>
<name>A0A1C6Z2L3_HAFAL</name>
<keyword evidence="1" id="KW-0812">Transmembrane</keyword>
<accession>A0A1C6Z2L3</accession>
<dbReference type="EMBL" id="FMIQ01000055">
    <property type="protein sequence ID" value="SCM53402.1"/>
    <property type="molecule type" value="Genomic_DNA"/>
</dbReference>
<feature type="transmembrane region" description="Helical" evidence="1">
    <location>
        <begin position="6"/>
        <end position="28"/>
    </location>
</feature>
<evidence type="ECO:0000313" key="3">
    <source>
        <dbReference type="Proteomes" id="UP000094844"/>
    </source>
</evidence>
<gene>
    <name evidence="2" type="ORF">BN1044_02895</name>
</gene>
<evidence type="ECO:0000256" key="1">
    <source>
        <dbReference type="SAM" id="Phobius"/>
    </source>
</evidence>